<evidence type="ECO:0000256" key="6">
    <source>
        <dbReference type="SAM" id="Phobius"/>
    </source>
</evidence>
<dbReference type="RefSeq" id="WP_013485636.1">
    <property type="nucleotide sequence ID" value="NC_014828.1"/>
</dbReference>
<comment type="similarity">
    <text evidence="1">Belongs to the peptidase C40 family.</text>
</comment>
<evidence type="ECO:0000256" key="2">
    <source>
        <dbReference type="ARBA" id="ARBA00022670"/>
    </source>
</evidence>
<evidence type="ECO:0000313" key="8">
    <source>
        <dbReference type="EMBL" id="ADU27285.1"/>
    </source>
</evidence>
<evidence type="ECO:0000256" key="4">
    <source>
        <dbReference type="ARBA" id="ARBA00022807"/>
    </source>
</evidence>
<feature type="compositionally biased region" description="Gly residues" evidence="5">
    <location>
        <begin position="106"/>
        <end position="117"/>
    </location>
</feature>
<protein>
    <submittedName>
        <fullName evidence="8">NLP/P60 protein</fullName>
    </submittedName>
</protein>
<proteinExistence type="inferred from homology"/>
<sequence length="655" mass="72051">MKQNRNEENGGPENDTAHRFHIEDGPGVQDAPPSARDGSVTSGQVGPKFNGHFSPSESPPISDAPDTPPPAREAPAPSGRSKYRPHSEQARFSDRLRREEEPPPGGDGGHSADGGGPSSDKKAARNDRRFEKSKFRTEKTGAKLDAAREKAAAQKPPKPNPAKNVAKKAAAGVWYYAHQKIHEVEQENVGVEAAHKTELAGEKTVRGASRFVKHRIQTRPARRVTKWERRDIRAKADFEYRRMAREHPELKENAVSRFFQKQRIKRQYQKQAREAAKQGARAAGKATTATAKIARAAAAFAKRHPAGLLIALIAFLLILALQSCMASMTTIGNGLIGAVGAGTYPSQNSDMLAAEAAYSGLETKLQSEADNYATLHPGYDEYHFNLDKIGHDPYVLISILSALHEGAWTIDEVQSTLSTLFGKQYQLTQSVQTETRYRTEMSTVTNPDGSTSTVTTQVPYTYTICTVTLHNEDLSHLPASVLTEEQLSRYAFYMKTHGNRPDLFPQSQYPNASVLEQYTDYTIPEAYMSDKTFAAMMTEAKKYLGYPYVWGGSSPETSFDCSGYVSWVINHSGWNVGRLGAQGLYDICTPIPASEAKPGDLVFFERTYDTTGVSHVGIYVGDGEMIAAGDPIGYSDITTSYWQSHFLSFGRLPSP</sequence>
<feature type="compositionally biased region" description="Basic and acidic residues" evidence="5">
    <location>
        <begin position="85"/>
        <end position="101"/>
    </location>
</feature>
<keyword evidence="2" id="KW-0645">Protease</keyword>
<dbReference type="NCBIfam" id="NF045974">
    <property type="entry name" value="conju_CD1108"/>
    <property type="match status" value="1"/>
</dbReference>
<dbReference type="PROSITE" id="PS51935">
    <property type="entry name" value="NLPC_P60"/>
    <property type="match status" value="1"/>
</dbReference>
<dbReference type="GO" id="GO:0006508">
    <property type="term" value="P:proteolysis"/>
    <property type="evidence" value="ECO:0007669"/>
    <property type="project" value="UniProtKB-KW"/>
</dbReference>
<dbReference type="GO" id="GO:0008234">
    <property type="term" value="F:cysteine-type peptidase activity"/>
    <property type="evidence" value="ECO:0007669"/>
    <property type="project" value="UniProtKB-KW"/>
</dbReference>
<name>E6U9J9_ETHHY</name>
<dbReference type="PANTHER" id="PTHR47053">
    <property type="entry name" value="MUREIN DD-ENDOPEPTIDASE MEPH-RELATED"/>
    <property type="match status" value="1"/>
</dbReference>
<dbReference type="Proteomes" id="UP000001551">
    <property type="component" value="Chromosome"/>
</dbReference>
<feature type="compositionally biased region" description="Basic and acidic residues" evidence="5">
    <location>
        <begin position="119"/>
        <end position="152"/>
    </location>
</feature>
<dbReference type="PANTHER" id="PTHR47053:SF5">
    <property type="entry name" value="BIFUNCTIONAL MURAMIDASE_DL-ENDOPEPTIDASE CWLT"/>
    <property type="match status" value="1"/>
</dbReference>
<dbReference type="SUPFAM" id="SSF54001">
    <property type="entry name" value="Cysteine proteinases"/>
    <property type="match status" value="1"/>
</dbReference>
<dbReference type="InterPro" id="IPR051202">
    <property type="entry name" value="Peptidase_C40"/>
</dbReference>
<dbReference type="KEGG" id="eha:Ethha_1759"/>
<feature type="region of interest" description="Disordered" evidence="5">
    <location>
        <begin position="1"/>
        <end position="166"/>
    </location>
</feature>
<feature type="transmembrane region" description="Helical" evidence="6">
    <location>
        <begin position="305"/>
        <end position="321"/>
    </location>
</feature>
<reference evidence="8 9" key="1">
    <citation type="submission" date="2010-12" db="EMBL/GenBank/DDBJ databases">
        <title>Complete sequence of Ethanoligenens harbinense YUAN-3.</title>
        <authorList>
            <person name="Lucas S."/>
            <person name="Copeland A."/>
            <person name="Lapidus A."/>
            <person name="Cheng J.-F."/>
            <person name="Bruce D."/>
            <person name="Goodwin L."/>
            <person name="Pitluck S."/>
            <person name="Chertkov O."/>
            <person name="Misra M."/>
            <person name="Detter J.C."/>
            <person name="Han C."/>
            <person name="Tapia R."/>
            <person name="Land M."/>
            <person name="Hauser L."/>
            <person name="Jeffries C."/>
            <person name="Kyrpides N."/>
            <person name="Ivanova N."/>
            <person name="Mikhailova N."/>
            <person name="Wang A."/>
            <person name="Mouttaki H."/>
            <person name="He Z."/>
            <person name="Zhou J."/>
            <person name="Hemme C.L."/>
            <person name="Woyke T."/>
        </authorList>
    </citation>
    <scope>NUCLEOTIDE SEQUENCE [LARGE SCALE GENOMIC DNA]</scope>
    <source>
        <strain evidence="9">DSM 18485 / JCM 12961 / CGMCC 1.5033 / YUAN-3</strain>
    </source>
</reference>
<dbReference type="InterPro" id="IPR038765">
    <property type="entry name" value="Papain-like_cys_pep_sf"/>
</dbReference>
<keyword evidence="6" id="KW-1133">Transmembrane helix</keyword>
<keyword evidence="3" id="KW-0378">Hydrolase</keyword>
<gene>
    <name evidence="8" type="ordered locus">Ethha_1759</name>
</gene>
<evidence type="ECO:0000256" key="5">
    <source>
        <dbReference type="SAM" id="MobiDB-lite"/>
    </source>
</evidence>
<dbReference type="Gene3D" id="3.90.1720.10">
    <property type="entry name" value="endopeptidase domain like (from Nostoc punctiforme)"/>
    <property type="match status" value="1"/>
</dbReference>
<dbReference type="HOGENOM" id="CLU_012396_2_0_9"/>
<dbReference type="EMBL" id="CP002400">
    <property type="protein sequence ID" value="ADU27285.1"/>
    <property type="molecule type" value="Genomic_DNA"/>
</dbReference>
<feature type="compositionally biased region" description="Basic and acidic residues" evidence="5">
    <location>
        <begin position="15"/>
        <end position="24"/>
    </location>
</feature>
<keyword evidence="6" id="KW-0812">Transmembrane</keyword>
<dbReference type="Pfam" id="PF00877">
    <property type="entry name" value="NLPC_P60"/>
    <property type="match status" value="1"/>
</dbReference>
<evidence type="ECO:0000256" key="3">
    <source>
        <dbReference type="ARBA" id="ARBA00022801"/>
    </source>
</evidence>
<dbReference type="AlphaFoldDB" id="E6U9J9"/>
<accession>E6U9J9</accession>
<keyword evidence="9" id="KW-1185">Reference proteome</keyword>
<keyword evidence="6" id="KW-0472">Membrane</keyword>
<evidence type="ECO:0000313" key="9">
    <source>
        <dbReference type="Proteomes" id="UP000001551"/>
    </source>
</evidence>
<evidence type="ECO:0000256" key="1">
    <source>
        <dbReference type="ARBA" id="ARBA00007074"/>
    </source>
</evidence>
<evidence type="ECO:0000259" key="7">
    <source>
        <dbReference type="PROSITE" id="PS51935"/>
    </source>
</evidence>
<dbReference type="STRING" id="663278.Ethha_1759"/>
<feature type="domain" description="NlpC/P60" evidence="7">
    <location>
        <begin position="530"/>
        <end position="653"/>
    </location>
</feature>
<dbReference type="eggNOG" id="COG0791">
    <property type="taxonomic scope" value="Bacteria"/>
</dbReference>
<dbReference type="InterPro" id="IPR000064">
    <property type="entry name" value="NLP_P60_dom"/>
</dbReference>
<keyword evidence="4" id="KW-0788">Thiol protease</keyword>
<organism evidence="8 9">
    <name type="scientific">Ethanoligenens harbinense (strain DSM 18485 / JCM 12961 / CGMCC 1.5033 / YUAN-3)</name>
    <dbReference type="NCBI Taxonomy" id="663278"/>
    <lineage>
        <taxon>Bacteria</taxon>
        <taxon>Bacillati</taxon>
        <taxon>Bacillota</taxon>
        <taxon>Clostridia</taxon>
        <taxon>Eubacteriales</taxon>
        <taxon>Oscillospiraceae</taxon>
        <taxon>Ethanoligenens</taxon>
    </lineage>
</organism>